<keyword evidence="3" id="KW-1185">Reference proteome</keyword>
<evidence type="ECO:0000256" key="1">
    <source>
        <dbReference type="SAM" id="SignalP"/>
    </source>
</evidence>
<dbReference type="GeneID" id="59351720"/>
<evidence type="ECO:0000313" key="2">
    <source>
        <dbReference type="EMBL" id="KAF7291288.1"/>
    </source>
</evidence>
<name>A0A8H6VV62_9AGAR</name>
<sequence length="326" mass="34451">MRAPTLVFTLALFVLSTTASRRTCRAPQKPAAAAVESGPCKGSCSFEAQKPSKNHKGAAKLRISGNSHSVSDITPEAGWTILSCNATALAQEVRIVCHSPDCAHLFEGHGAVDTVVRLPEECGASPFARIAAMKRDADQTVPADVDLDAKAAAYHAHASDGPGSGNLTHTVFLASIDTDFAAVNATRTGPIEFSIEGYNFNASDLTPTASLSHIERREIQRRGWFNFNKTRTIDLPPLKIARSFPLLSASLECIDYSVSASAGLSADIDTTVSVGFIAAGTVIPPKITEFATFTGLNGKIGGRLEVDLAARGTVATGKIPFWSTHQ</sequence>
<protein>
    <submittedName>
        <fullName evidence="2">USP domain-containing protein</fullName>
    </submittedName>
</protein>
<dbReference type="EMBL" id="JACAZF010000013">
    <property type="protein sequence ID" value="KAF7291288.1"/>
    <property type="molecule type" value="Genomic_DNA"/>
</dbReference>
<proteinExistence type="predicted"/>
<gene>
    <name evidence="2" type="ORF">MIND_01272700</name>
</gene>
<dbReference type="OrthoDB" id="73875at2759"/>
<reference evidence="2" key="1">
    <citation type="submission" date="2020-05" db="EMBL/GenBank/DDBJ databases">
        <title>Mycena genomes resolve the evolution of fungal bioluminescence.</title>
        <authorList>
            <person name="Tsai I.J."/>
        </authorList>
    </citation>
    <scope>NUCLEOTIDE SEQUENCE</scope>
    <source>
        <strain evidence="2">171206Taipei</strain>
    </source>
</reference>
<organism evidence="2 3">
    <name type="scientific">Mycena indigotica</name>
    <dbReference type="NCBI Taxonomy" id="2126181"/>
    <lineage>
        <taxon>Eukaryota</taxon>
        <taxon>Fungi</taxon>
        <taxon>Dikarya</taxon>
        <taxon>Basidiomycota</taxon>
        <taxon>Agaricomycotina</taxon>
        <taxon>Agaricomycetes</taxon>
        <taxon>Agaricomycetidae</taxon>
        <taxon>Agaricales</taxon>
        <taxon>Marasmiineae</taxon>
        <taxon>Mycenaceae</taxon>
        <taxon>Mycena</taxon>
    </lineage>
</organism>
<feature type="chain" id="PRO_5034554391" evidence="1">
    <location>
        <begin position="20"/>
        <end position="326"/>
    </location>
</feature>
<dbReference type="Proteomes" id="UP000636479">
    <property type="component" value="Unassembled WGS sequence"/>
</dbReference>
<dbReference type="RefSeq" id="XP_037214410.1">
    <property type="nucleotide sequence ID" value="XM_037369204.1"/>
</dbReference>
<comment type="caution">
    <text evidence="2">The sequence shown here is derived from an EMBL/GenBank/DDBJ whole genome shotgun (WGS) entry which is preliminary data.</text>
</comment>
<feature type="signal peptide" evidence="1">
    <location>
        <begin position="1"/>
        <end position="19"/>
    </location>
</feature>
<dbReference type="AlphaFoldDB" id="A0A8H6VV62"/>
<evidence type="ECO:0000313" key="3">
    <source>
        <dbReference type="Proteomes" id="UP000636479"/>
    </source>
</evidence>
<accession>A0A8H6VV62</accession>
<keyword evidence="1" id="KW-0732">Signal</keyword>